<evidence type="ECO:0000313" key="2">
    <source>
        <dbReference type="EMBL" id="ARF63450.1"/>
    </source>
</evidence>
<evidence type="ECO:0000256" key="1">
    <source>
        <dbReference type="SAM" id="Phobius"/>
    </source>
</evidence>
<keyword evidence="1" id="KW-0812">Transmembrane</keyword>
<name>A0A1V0UEE0_STRVN</name>
<feature type="transmembrane region" description="Helical" evidence="1">
    <location>
        <begin position="39"/>
        <end position="59"/>
    </location>
</feature>
<sequence length="143" mass="14436">MPVLLTGALLLLSGAAVVACAVVIALLGRARPRPTARILAAAAGLLGCLAAAVYCGGRLSVTLGGPFPALCEDVNLSGAPLEGLRQEYWPLRNACLYADGSSVEHLPPSVNVFVLGAAVLAAATACAAVFVSRRTRSALVRAA</sequence>
<feature type="transmembrane region" description="Helical" evidence="1">
    <location>
        <begin position="112"/>
        <end position="131"/>
    </location>
</feature>
<proteinExistence type="predicted"/>
<dbReference type="AlphaFoldDB" id="A0A1V0UEE0"/>
<keyword evidence="1" id="KW-0472">Membrane</keyword>
<dbReference type="KEGG" id="svu:B1H20_20275"/>
<dbReference type="RefSeq" id="WP_050492902.1">
    <property type="nucleotide sequence ID" value="NZ_CP020570.1"/>
</dbReference>
<evidence type="ECO:0000313" key="3">
    <source>
        <dbReference type="Proteomes" id="UP000192445"/>
    </source>
</evidence>
<dbReference type="Proteomes" id="UP000192445">
    <property type="component" value="Chromosome"/>
</dbReference>
<dbReference type="EMBL" id="CP020570">
    <property type="protein sequence ID" value="ARF63450.1"/>
    <property type="molecule type" value="Genomic_DNA"/>
</dbReference>
<dbReference type="OrthoDB" id="4325851at2"/>
<gene>
    <name evidence="2" type="ORF">B1H20_20275</name>
</gene>
<organism evidence="2 3">
    <name type="scientific">Streptomyces violaceoruber</name>
    <dbReference type="NCBI Taxonomy" id="1935"/>
    <lineage>
        <taxon>Bacteria</taxon>
        <taxon>Bacillati</taxon>
        <taxon>Actinomycetota</taxon>
        <taxon>Actinomycetes</taxon>
        <taxon>Kitasatosporales</taxon>
        <taxon>Streptomycetaceae</taxon>
        <taxon>Streptomyces</taxon>
        <taxon>Streptomyces violaceoruber group</taxon>
    </lineage>
</organism>
<protein>
    <submittedName>
        <fullName evidence="2">Uncharacterized protein</fullName>
    </submittedName>
</protein>
<dbReference type="STRING" id="1935.B1H20_20275"/>
<reference evidence="2 3" key="1">
    <citation type="submission" date="2017-03" db="EMBL/GenBank/DDBJ databases">
        <title>Complete Genome Sequence of a natural compounds producer, Streptomyces violaceus S21.</title>
        <authorList>
            <person name="Zhong C."/>
            <person name="Zhao Z."/>
            <person name="Fu J."/>
            <person name="Zong G."/>
            <person name="Qin R."/>
            <person name="Cao G."/>
        </authorList>
    </citation>
    <scope>NUCLEOTIDE SEQUENCE [LARGE SCALE GENOMIC DNA]</scope>
    <source>
        <strain evidence="2 3">S21</strain>
    </source>
</reference>
<accession>A0A1V0UEE0</accession>
<keyword evidence="1" id="KW-1133">Transmembrane helix</keyword>
<feature type="transmembrane region" description="Helical" evidence="1">
    <location>
        <begin position="6"/>
        <end position="27"/>
    </location>
</feature>